<dbReference type="STRING" id="1605367.AFM12_02795"/>
<protein>
    <recommendedName>
        <fullName evidence="4 13">Threonylcarbamoyl-AMP synthase</fullName>
        <shortName evidence="13">TC-AMP synthase</shortName>
        <ecNumber evidence="3 13">2.7.7.87</ecNumber>
    </recommendedName>
    <alternativeName>
        <fullName evidence="11 13">L-threonylcarbamoyladenylate synthase</fullName>
    </alternativeName>
</protein>
<keyword evidence="10 13" id="KW-0067">ATP-binding</keyword>
<feature type="binding site" evidence="14">
    <location>
        <position position="223"/>
    </location>
    <ligand>
        <name>ATP</name>
        <dbReference type="ChEBI" id="CHEBI:30616"/>
    </ligand>
</feature>
<dbReference type="InterPro" id="IPR017945">
    <property type="entry name" value="DHBP_synth_RibB-like_a/b_dom"/>
</dbReference>
<evidence type="ECO:0000256" key="5">
    <source>
        <dbReference type="ARBA" id="ARBA00022490"/>
    </source>
</evidence>
<dbReference type="PROSITE" id="PS51163">
    <property type="entry name" value="YRDC"/>
    <property type="match status" value="1"/>
</dbReference>
<evidence type="ECO:0000259" key="15">
    <source>
        <dbReference type="PROSITE" id="PS51163"/>
    </source>
</evidence>
<dbReference type="GO" id="GO:0008033">
    <property type="term" value="P:tRNA processing"/>
    <property type="evidence" value="ECO:0007669"/>
    <property type="project" value="UniProtKB-KW"/>
</dbReference>
<accession>A0A0P7C5E8</accession>
<evidence type="ECO:0000256" key="12">
    <source>
        <dbReference type="ARBA" id="ARBA00048366"/>
    </source>
</evidence>
<dbReference type="Pfam" id="PF01300">
    <property type="entry name" value="Sua5_yciO_yrdC"/>
    <property type="match status" value="1"/>
</dbReference>
<dbReference type="InterPro" id="IPR006070">
    <property type="entry name" value="Sua5-like_dom"/>
</dbReference>
<dbReference type="EC" id="2.7.7.87" evidence="3 13"/>
<evidence type="ECO:0000313" key="16">
    <source>
        <dbReference type="EMBL" id="KPM49547.1"/>
    </source>
</evidence>
<feature type="binding site" evidence="14">
    <location>
        <position position="50"/>
    </location>
    <ligand>
        <name>ATP</name>
        <dbReference type="ChEBI" id="CHEBI:30616"/>
    </ligand>
</feature>
<dbReference type="InterPro" id="IPR010923">
    <property type="entry name" value="T(6)A37_SUA5"/>
</dbReference>
<keyword evidence="7 13" id="KW-0819">tRNA processing</keyword>
<comment type="similarity">
    <text evidence="2 13">Belongs to the SUA5 family.</text>
</comment>
<name>A0A0P7C5E8_9BACT</name>
<feature type="binding site" evidence="14">
    <location>
        <position position="113"/>
    </location>
    <ligand>
        <name>L-threonine</name>
        <dbReference type="ChEBI" id="CHEBI:57926"/>
    </ligand>
</feature>
<organism evidence="16 17">
    <name type="scientific">Jiulongibacter sediminis</name>
    <dbReference type="NCBI Taxonomy" id="1605367"/>
    <lineage>
        <taxon>Bacteria</taxon>
        <taxon>Pseudomonadati</taxon>
        <taxon>Bacteroidota</taxon>
        <taxon>Cytophagia</taxon>
        <taxon>Cytophagales</taxon>
        <taxon>Leadbetterellaceae</taxon>
        <taxon>Jiulongibacter</taxon>
    </lineage>
</organism>
<keyword evidence="5 13" id="KW-0963">Cytoplasm</keyword>
<evidence type="ECO:0000256" key="9">
    <source>
        <dbReference type="ARBA" id="ARBA00022741"/>
    </source>
</evidence>
<dbReference type="PIRSF" id="PIRSF004930">
    <property type="entry name" value="Tln_factor_SUA5"/>
    <property type="match status" value="1"/>
</dbReference>
<evidence type="ECO:0000256" key="2">
    <source>
        <dbReference type="ARBA" id="ARBA00007663"/>
    </source>
</evidence>
<proteinExistence type="inferred from homology"/>
<dbReference type="EMBL" id="LGTQ01000005">
    <property type="protein sequence ID" value="KPM49547.1"/>
    <property type="molecule type" value="Genomic_DNA"/>
</dbReference>
<feature type="binding site" evidence="14">
    <location>
        <position position="187"/>
    </location>
    <ligand>
        <name>ATP</name>
        <dbReference type="ChEBI" id="CHEBI:30616"/>
    </ligand>
</feature>
<dbReference type="PATRIC" id="fig|1605367.3.peg.1902"/>
<comment type="caution">
    <text evidence="16">The sequence shown here is derived from an EMBL/GenBank/DDBJ whole genome shotgun (WGS) entry which is preliminary data.</text>
</comment>
<dbReference type="InterPro" id="IPR038385">
    <property type="entry name" value="Sua5/YwlC_C"/>
</dbReference>
<keyword evidence="9 13" id="KW-0547">Nucleotide-binding</keyword>
<keyword evidence="6 13" id="KW-0808">Transferase</keyword>
<dbReference type="AlphaFoldDB" id="A0A0P7C5E8"/>
<feature type="binding site" evidence="14">
    <location>
        <position position="27"/>
    </location>
    <ligand>
        <name>L-threonine</name>
        <dbReference type="ChEBI" id="CHEBI:57926"/>
    </ligand>
</feature>
<dbReference type="GO" id="GO:0000049">
    <property type="term" value="F:tRNA binding"/>
    <property type="evidence" value="ECO:0007669"/>
    <property type="project" value="TreeGrafter"/>
</dbReference>
<feature type="binding site" evidence="14">
    <location>
        <position position="133"/>
    </location>
    <ligand>
        <name>L-threonine</name>
        <dbReference type="ChEBI" id="CHEBI:57926"/>
    </ligand>
</feature>
<evidence type="ECO:0000256" key="11">
    <source>
        <dbReference type="ARBA" id="ARBA00029774"/>
    </source>
</evidence>
<dbReference type="GO" id="GO:0061710">
    <property type="term" value="F:L-threonylcarbamoyladenylate synthase"/>
    <property type="evidence" value="ECO:0007669"/>
    <property type="project" value="UniProtKB-EC"/>
</dbReference>
<dbReference type="GO" id="GO:0005524">
    <property type="term" value="F:ATP binding"/>
    <property type="evidence" value="ECO:0007669"/>
    <property type="project" value="UniProtKB-UniRule"/>
</dbReference>
<evidence type="ECO:0000256" key="4">
    <source>
        <dbReference type="ARBA" id="ARBA00015492"/>
    </source>
</evidence>
<evidence type="ECO:0000256" key="14">
    <source>
        <dbReference type="PIRSR" id="PIRSR004930-1"/>
    </source>
</evidence>
<dbReference type="Proteomes" id="UP000050454">
    <property type="component" value="Unassembled WGS sequence"/>
</dbReference>
<dbReference type="PANTHER" id="PTHR17490">
    <property type="entry name" value="SUA5"/>
    <property type="match status" value="1"/>
</dbReference>
<keyword evidence="17" id="KW-1185">Reference proteome</keyword>
<reference evidence="16 17" key="1">
    <citation type="submission" date="2015-07" db="EMBL/GenBank/DDBJ databases">
        <title>The draft genome sequence of Leadbetterella sp. JN14-9.</title>
        <authorList>
            <person name="Liu Y."/>
            <person name="Du J."/>
            <person name="Shao Z."/>
        </authorList>
    </citation>
    <scope>NUCLEOTIDE SEQUENCE [LARGE SCALE GENOMIC DNA]</scope>
    <source>
        <strain evidence="16 17">JN14-9</strain>
    </source>
</reference>
<dbReference type="Pfam" id="PF03481">
    <property type="entry name" value="Sua5_C"/>
    <property type="match status" value="1"/>
</dbReference>
<dbReference type="RefSeq" id="WP_055143750.1">
    <property type="nucleotide sequence ID" value="NZ_JXSZ01000005.1"/>
</dbReference>
<dbReference type="GO" id="GO:0003725">
    <property type="term" value="F:double-stranded RNA binding"/>
    <property type="evidence" value="ECO:0007669"/>
    <property type="project" value="UniProtKB-UniRule"/>
</dbReference>
<feature type="binding site" evidence="14">
    <location>
        <position position="143"/>
    </location>
    <ligand>
        <name>ATP</name>
        <dbReference type="ChEBI" id="CHEBI:30616"/>
    </ligand>
</feature>
<dbReference type="OrthoDB" id="9814580at2"/>
<gene>
    <name evidence="16" type="ORF">AFM12_02795</name>
</gene>
<evidence type="ECO:0000256" key="13">
    <source>
        <dbReference type="PIRNR" id="PIRNR004930"/>
    </source>
</evidence>
<dbReference type="NCBIfam" id="TIGR00057">
    <property type="entry name" value="L-threonylcarbamoyladenylate synthase"/>
    <property type="match status" value="1"/>
</dbReference>
<evidence type="ECO:0000256" key="8">
    <source>
        <dbReference type="ARBA" id="ARBA00022695"/>
    </source>
</evidence>
<comment type="function">
    <text evidence="13">Required for the formation of a threonylcarbamoyl group on adenosine at position 37 (t(6)A37) in tRNAs that read codons beginning with adenine.</text>
</comment>
<dbReference type="PANTHER" id="PTHR17490:SF16">
    <property type="entry name" value="THREONYLCARBAMOYL-AMP SYNTHASE"/>
    <property type="match status" value="1"/>
</dbReference>
<dbReference type="FunFam" id="3.90.870.10:FF:000009">
    <property type="entry name" value="Threonylcarbamoyl-AMP synthase, putative"/>
    <property type="match status" value="1"/>
</dbReference>
<evidence type="ECO:0000256" key="1">
    <source>
        <dbReference type="ARBA" id="ARBA00004496"/>
    </source>
</evidence>
<feature type="binding site" evidence="14">
    <location>
        <position position="173"/>
    </location>
    <ligand>
        <name>L-threonine</name>
        <dbReference type="ChEBI" id="CHEBI:57926"/>
    </ligand>
</feature>
<feature type="binding site" evidence="14">
    <location>
        <position position="59"/>
    </location>
    <ligand>
        <name>ATP</name>
        <dbReference type="ChEBI" id="CHEBI:30616"/>
    </ligand>
</feature>
<feature type="domain" description="YrdC-like" evidence="15">
    <location>
        <begin position="5"/>
        <end position="191"/>
    </location>
</feature>
<evidence type="ECO:0000256" key="10">
    <source>
        <dbReference type="ARBA" id="ARBA00022840"/>
    </source>
</evidence>
<dbReference type="SUPFAM" id="SSF55821">
    <property type="entry name" value="YrdC/RibB"/>
    <property type="match status" value="1"/>
</dbReference>
<comment type="catalytic activity">
    <reaction evidence="12 13">
        <text>L-threonine + hydrogencarbonate + ATP = L-threonylcarbamoyladenylate + diphosphate + H2O</text>
        <dbReference type="Rhea" id="RHEA:36407"/>
        <dbReference type="ChEBI" id="CHEBI:15377"/>
        <dbReference type="ChEBI" id="CHEBI:17544"/>
        <dbReference type="ChEBI" id="CHEBI:30616"/>
        <dbReference type="ChEBI" id="CHEBI:33019"/>
        <dbReference type="ChEBI" id="CHEBI:57926"/>
        <dbReference type="ChEBI" id="CHEBI:73682"/>
        <dbReference type="EC" id="2.7.7.87"/>
    </reaction>
</comment>
<dbReference type="InterPro" id="IPR050156">
    <property type="entry name" value="TC-AMP_synthase_SUA5"/>
</dbReference>
<evidence type="ECO:0000256" key="6">
    <source>
        <dbReference type="ARBA" id="ARBA00022679"/>
    </source>
</evidence>
<evidence type="ECO:0000256" key="7">
    <source>
        <dbReference type="ARBA" id="ARBA00022694"/>
    </source>
</evidence>
<evidence type="ECO:0000313" key="17">
    <source>
        <dbReference type="Proteomes" id="UP000050454"/>
    </source>
</evidence>
<dbReference type="Gene3D" id="3.40.50.11030">
    <property type="entry name" value="Threonylcarbamoyl-AMP synthase, C-terminal domain"/>
    <property type="match status" value="1"/>
</dbReference>
<sequence>MAEIGKDIIRAKDLLEAGEVIGLPTETVYGLAANALNPVAVAKIFEVKNRPTFDPLIIHTDSIEKVKDWVESIPLDLELMFRKFSPGPLTLLLPRKPIIPDLVTSGLPRVAVRIPSHPIALDLLSQLDFPLAAPSANPFGYISPTSALHVNQQLGDQISYILDGGSCEVGLESTIVGFEDNQLTVYRKGGLAIEKIEEYFGPVEVKEHSSSNPSAPGMLKSHYAPNKEVKFLDDLGNKLRKKIGLLRFSEVNIELSEENQFILSNTKNLNEAAQRLFEGLRYLDGLDIETIYLELVPDIGIGRAINDRLRRAAAQG</sequence>
<keyword evidence="8 13" id="KW-0548">Nucleotidyltransferase</keyword>
<dbReference type="InterPro" id="IPR005145">
    <property type="entry name" value="Sua5_C"/>
</dbReference>
<dbReference type="GO" id="GO:0006450">
    <property type="term" value="P:regulation of translational fidelity"/>
    <property type="evidence" value="ECO:0007669"/>
    <property type="project" value="TreeGrafter"/>
</dbReference>
<comment type="subcellular location">
    <subcellularLocation>
        <location evidence="1 13">Cytoplasm</location>
    </subcellularLocation>
</comment>
<feature type="binding site" evidence="14">
    <location>
        <position position="135"/>
    </location>
    <ligand>
        <name>ATP</name>
        <dbReference type="ChEBI" id="CHEBI:30616"/>
    </ligand>
</feature>
<dbReference type="Gene3D" id="3.90.870.10">
    <property type="entry name" value="DHBP synthase"/>
    <property type="match status" value="1"/>
</dbReference>
<evidence type="ECO:0000256" key="3">
    <source>
        <dbReference type="ARBA" id="ARBA00012584"/>
    </source>
</evidence>
<dbReference type="GO" id="GO:0005737">
    <property type="term" value="C:cytoplasm"/>
    <property type="evidence" value="ECO:0007669"/>
    <property type="project" value="UniProtKB-SubCell"/>
</dbReference>